<dbReference type="EMBL" id="CAJJDN010000060">
    <property type="protein sequence ID" value="CAD8093181.1"/>
    <property type="molecule type" value="Genomic_DNA"/>
</dbReference>
<keyword evidence="2" id="KW-1185">Reference proteome</keyword>
<evidence type="ECO:0000313" key="1">
    <source>
        <dbReference type="EMBL" id="CAD8093181.1"/>
    </source>
</evidence>
<proteinExistence type="predicted"/>
<comment type="caution">
    <text evidence="1">The sequence shown here is derived from an EMBL/GenBank/DDBJ whole genome shotgun (WGS) entry which is preliminary data.</text>
</comment>
<protein>
    <submittedName>
        <fullName evidence="1">Uncharacterized protein</fullName>
    </submittedName>
</protein>
<sequence>MVNFTISLLNVWNQSILMLRLQGNRHQMFLVILRQKQIRVAKNKLFILKRMVMEFLMKNHVNQYWKNQKIMQRLDVLEKQDNIQISTLTLNEEIKFKKKNLFSEEPNDQCSNSYFIIKKYNLDQYNSSLIKVNLIQYCINN</sequence>
<gene>
    <name evidence="1" type="ORF">PSON_ATCC_30995.1.T0600136</name>
</gene>
<dbReference type="OrthoDB" id="10373148at2759"/>
<name>A0A8S1NSF7_9CILI</name>
<reference evidence="1" key="1">
    <citation type="submission" date="2021-01" db="EMBL/GenBank/DDBJ databases">
        <authorList>
            <consortium name="Genoscope - CEA"/>
            <person name="William W."/>
        </authorList>
    </citation>
    <scope>NUCLEOTIDE SEQUENCE</scope>
</reference>
<dbReference type="AlphaFoldDB" id="A0A8S1NSF7"/>
<organism evidence="1 2">
    <name type="scientific">Paramecium sonneborni</name>
    <dbReference type="NCBI Taxonomy" id="65129"/>
    <lineage>
        <taxon>Eukaryota</taxon>
        <taxon>Sar</taxon>
        <taxon>Alveolata</taxon>
        <taxon>Ciliophora</taxon>
        <taxon>Intramacronucleata</taxon>
        <taxon>Oligohymenophorea</taxon>
        <taxon>Peniculida</taxon>
        <taxon>Parameciidae</taxon>
        <taxon>Paramecium</taxon>
    </lineage>
</organism>
<accession>A0A8S1NSF7</accession>
<dbReference type="Proteomes" id="UP000692954">
    <property type="component" value="Unassembled WGS sequence"/>
</dbReference>
<evidence type="ECO:0000313" key="2">
    <source>
        <dbReference type="Proteomes" id="UP000692954"/>
    </source>
</evidence>